<dbReference type="InterPro" id="IPR015943">
    <property type="entry name" value="WD40/YVTN_repeat-like_dom_sf"/>
</dbReference>
<sequence length="383" mass="42463">MEWSTLEYLHLHHIRRGVRPSQPPTASFHPHQALVIVAIGTYIVEFDALTRGKISALDISAPVDSTIRSCDFDLEQTCVLHSPEKKTEQISSDTKVHMDLSPLQPIVFFGFPKRTSVIVVRTVEGGRAPTIIKPELKKAIINLACHPHLPVLYVAYAEGLVRAYNIHTYVVHYTLKLDNTIKLIGAGAFAFHPTLEWVFVGDRKGTLLAWDVSTERPSMIGIKQVGSQPIKSVSFLPMLHLLVTLSKDVNLHVWEARVTINPNRPATQANIFEPTTIESIDIPRILSQQGGEAVYPLPLIKALEFHPKLNLAALVFTNMTSEDTSKNKASYSKEGRKQLFIVLQSAWGSSASVIKEKISALGAPGVLAEHQLQAQLQEHHLKG</sequence>
<evidence type="ECO:0000313" key="2">
    <source>
        <dbReference type="Proteomes" id="UP001157006"/>
    </source>
</evidence>
<dbReference type="InterPro" id="IPR036322">
    <property type="entry name" value="WD40_repeat_dom_sf"/>
</dbReference>
<accession>A0AAV1AX00</accession>
<dbReference type="Gene3D" id="2.130.10.10">
    <property type="entry name" value="YVTN repeat-like/Quinoprotein amine dehydrogenase"/>
    <property type="match status" value="1"/>
</dbReference>
<dbReference type="Proteomes" id="UP001157006">
    <property type="component" value="Chromosome 5"/>
</dbReference>
<dbReference type="AlphaFoldDB" id="A0AAV1AX00"/>
<dbReference type="InterPro" id="IPR045160">
    <property type="entry name" value="ATG16"/>
</dbReference>
<dbReference type="PANTHER" id="PTHR19878:SF17">
    <property type="entry name" value="TRANSDUCIN_WD40 REPEAT-LIKE SUPERFAMILY PROTEIN"/>
    <property type="match status" value="1"/>
</dbReference>
<dbReference type="PANTHER" id="PTHR19878">
    <property type="entry name" value="AUTOPHAGY PROTEIN 16-LIKE"/>
    <property type="match status" value="1"/>
</dbReference>
<dbReference type="GO" id="GO:0000045">
    <property type="term" value="P:autophagosome assembly"/>
    <property type="evidence" value="ECO:0007669"/>
    <property type="project" value="InterPro"/>
</dbReference>
<name>A0AAV1AX00_VICFA</name>
<reference evidence="1 2" key="1">
    <citation type="submission" date="2023-01" db="EMBL/GenBank/DDBJ databases">
        <authorList>
            <person name="Kreplak J."/>
        </authorList>
    </citation>
    <scope>NUCLEOTIDE SEQUENCE [LARGE SCALE GENOMIC DNA]</scope>
</reference>
<organism evidence="1 2">
    <name type="scientific">Vicia faba</name>
    <name type="common">Broad bean</name>
    <name type="synonym">Faba vulgaris</name>
    <dbReference type="NCBI Taxonomy" id="3906"/>
    <lineage>
        <taxon>Eukaryota</taxon>
        <taxon>Viridiplantae</taxon>
        <taxon>Streptophyta</taxon>
        <taxon>Embryophyta</taxon>
        <taxon>Tracheophyta</taxon>
        <taxon>Spermatophyta</taxon>
        <taxon>Magnoliopsida</taxon>
        <taxon>eudicotyledons</taxon>
        <taxon>Gunneridae</taxon>
        <taxon>Pentapetalae</taxon>
        <taxon>rosids</taxon>
        <taxon>fabids</taxon>
        <taxon>Fabales</taxon>
        <taxon>Fabaceae</taxon>
        <taxon>Papilionoideae</taxon>
        <taxon>50 kb inversion clade</taxon>
        <taxon>NPAAA clade</taxon>
        <taxon>Hologalegina</taxon>
        <taxon>IRL clade</taxon>
        <taxon>Fabeae</taxon>
        <taxon>Vicia</taxon>
    </lineage>
</organism>
<protein>
    <submittedName>
        <fullName evidence="1">Uncharacterized protein</fullName>
    </submittedName>
</protein>
<keyword evidence="2" id="KW-1185">Reference proteome</keyword>
<proteinExistence type="predicted"/>
<gene>
    <name evidence="1" type="ORF">VFH_V059920</name>
</gene>
<dbReference type="EMBL" id="OX451740">
    <property type="protein sequence ID" value="CAI8612977.1"/>
    <property type="molecule type" value="Genomic_DNA"/>
</dbReference>
<evidence type="ECO:0000313" key="1">
    <source>
        <dbReference type="EMBL" id="CAI8612977.1"/>
    </source>
</evidence>
<dbReference type="SUPFAM" id="SSF50978">
    <property type="entry name" value="WD40 repeat-like"/>
    <property type="match status" value="1"/>
</dbReference>